<dbReference type="AlphaFoldDB" id="A0A9W9Z9X2"/>
<organism evidence="2 3">
    <name type="scientific">Desmophyllum pertusum</name>
    <dbReference type="NCBI Taxonomy" id="174260"/>
    <lineage>
        <taxon>Eukaryota</taxon>
        <taxon>Metazoa</taxon>
        <taxon>Cnidaria</taxon>
        <taxon>Anthozoa</taxon>
        <taxon>Hexacorallia</taxon>
        <taxon>Scleractinia</taxon>
        <taxon>Caryophylliina</taxon>
        <taxon>Caryophylliidae</taxon>
        <taxon>Desmophyllum</taxon>
    </lineage>
</organism>
<evidence type="ECO:0000313" key="2">
    <source>
        <dbReference type="EMBL" id="KAJ7377555.1"/>
    </source>
</evidence>
<protein>
    <submittedName>
        <fullName evidence="2">Uncharacterized protein</fullName>
    </submittedName>
</protein>
<dbReference type="Proteomes" id="UP001163046">
    <property type="component" value="Unassembled WGS sequence"/>
</dbReference>
<accession>A0A9W9Z9X2</accession>
<sequence length="123" mass="13714">MAVRNDETDKEDETPASTMAWKKSEKDGQKSEGCPCTILQGDAQGGLSEVNLNFMKLQGTVEFLSAVGKMYRSFRIHQKHSFFGNPCLLTSMKLISSPLPIMSTVQLMKSKTSLGKNINKWPR</sequence>
<keyword evidence="3" id="KW-1185">Reference proteome</keyword>
<dbReference type="EMBL" id="MU826377">
    <property type="protein sequence ID" value="KAJ7377555.1"/>
    <property type="molecule type" value="Genomic_DNA"/>
</dbReference>
<comment type="caution">
    <text evidence="2">The sequence shown here is derived from an EMBL/GenBank/DDBJ whole genome shotgun (WGS) entry which is preliminary data.</text>
</comment>
<reference evidence="2" key="1">
    <citation type="submission" date="2023-01" db="EMBL/GenBank/DDBJ databases">
        <title>Genome assembly of the deep-sea coral Lophelia pertusa.</title>
        <authorList>
            <person name="Herrera S."/>
            <person name="Cordes E."/>
        </authorList>
    </citation>
    <scope>NUCLEOTIDE SEQUENCE</scope>
    <source>
        <strain evidence="2">USNM1676648</strain>
        <tissue evidence="2">Polyp</tissue>
    </source>
</reference>
<name>A0A9W9Z9X2_9CNID</name>
<evidence type="ECO:0000313" key="3">
    <source>
        <dbReference type="Proteomes" id="UP001163046"/>
    </source>
</evidence>
<feature type="region of interest" description="Disordered" evidence="1">
    <location>
        <begin position="1"/>
        <end position="33"/>
    </location>
</feature>
<proteinExistence type="predicted"/>
<evidence type="ECO:0000256" key="1">
    <source>
        <dbReference type="SAM" id="MobiDB-lite"/>
    </source>
</evidence>
<gene>
    <name evidence="2" type="ORF">OS493_028539</name>
</gene>